<dbReference type="GO" id="GO:0005737">
    <property type="term" value="C:cytoplasm"/>
    <property type="evidence" value="ECO:0007669"/>
    <property type="project" value="TreeGrafter"/>
</dbReference>
<dbReference type="Pfam" id="PF08275">
    <property type="entry name" value="DNAG_N"/>
    <property type="match status" value="1"/>
</dbReference>
<evidence type="ECO:0000313" key="2">
    <source>
        <dbReference type="EMBL" id="SEB19033.1"/>
    </source>
</evidence>
<dbReference type="Gene3D" id="3.40.1360.10">
    <property type="match status" value="1"/>
</dbReference>
<keyword evidence="3" id="KW-1185">Reference proteome</keyword>
<dbReference type="STRING" id="1122198.SAMN02745729_1412"/>
<evidence type="ECO:0000313" key="3">
    <source>
        <dbReference type="Proteomes" id="UP000242469"/>
    </source>
</evidence>
<dbReference type="GO" id="GO:0006269">
    <property type="term" value="P:DNA replication, synthesis of primer"/>
    <property type="evidence" value="ECO:0007669"/>
    <property type="project" value="TreeGrafter"/>
</dbReference>
<dbReference type="PANTHER" id="PTHR30313:SF2">
    <property type="entry name" value="DNA PRIMASE"/>
    <property type="match status" value="1"/>
</dbReference>
<reference evidence="3" key="1">
    <citation type="submission" date="2016-10" db="EMBL/GenBank/DDBJ databases">
        <authorList>
            <person name="Varghese N."/>
            <person name="Submissions S."/>
        </authorList>
    </citation>
    <scope>NUCLEOTIDE SEQUENCE [LARGE SCALE GENOMIC DNA]</scope>
    <source>
        <strain evidence="3">DSM 11526</strain>
    </source>
</reference>
<dbReference type="InterPro" id="IPR050219">
    <property type="entry name" value="DnaG_primase"/>
</dbReference>
<evidence type="ECO:0000259" key="1">
    <source>
        <dbReference type="Pfam" id="PF08275"/>
    </source>
</evidence>
<feature type="domain" description="DNA primase DNAG catalytic core N-terminal" evidence="1">
    <location>
        <begin position="56"/>
        <end position="172"/>
    </location>
</feature>
<dbReference type="InterPro" id="IPR013264">
    <property type="entry name" value="DNAG_N"/>
</dbReference>
<dbReference type="Pfam" id="PF13155">
    <property type="entry name" value="Toprim_2"/>
    <property type="match status" value="1"/>
</dbReference>
<dbReference type="Proteomes" id="UP000242469">
    <property type="component" value="Unassembled WGS sequence"/>
</dbReference>
<organism evidence="2 3">
    <name type="scientific">Marinobacterium iners DSM 11526</name>
    <dbReference type="NCBI Taxonomy" id="1122198"/>
    <lineage>
        <taxon>Bacteria</taxon>
        <taxon>Pseudomonadati</taxon>
        <taxon>Pseudomonadota</taxon>
        <taxon>Gammaproteobacteria</taxon>
        <taxon>Oceanospirillales</taxon>
        <taxon>Oceanospirillaceae</taxon>
        <taxon>Marinobacterium</taxon>
    </lineage>
</organism>
<proteinExistence type="predicted"/>
<dbReference type="RefSeq" id="WP_422730706.1">
    <property type="nucleotide sequence ID" value="NZ_FNRJ01000041.1"/>
</dbReference>
<dbReference type="SUPFAM" id="SSF56731">
    <property type="entry name" value="DNA primase core"/>
    <property type="match status" value="1"/>
</dbReference>
<gene>
    <name evidence="2" type="ORF">SAMN02745729_1412</name>
</gene>
<protein>
    <submittedName>
        <fullName evidence="2">Toprim-like</fullName>
    </submittedName>
</protein>
<dbReference type="PANTHER" id="PTHR30313">
    <property type="entry name" value="DNA PRIMASE"/>
    <property type="match status" value="1"/>
</dbReference>
<accession>A0A1H4HB31</accession>
<dbReference type="CDD" id="cd03364">
    <property type="entry name" value="TOPRIM_DnaG_primases"/>
    <property type="match status" value="1"/>
</dbReference>
<dbReference type="InterPro" id="IPR034151">
    <property type="entry name" value="TOPRIM_DnaG_bac"/>
</dbReference>
<name>A0A1H4HB31_9GAMM</name>
<dbReference type="AlphaFoldDB" id="A0A1H4HB31"/>
<dbReference type="Gene3D" id="3.90.980.10">
    <property type="entry name" value="DNA primase, catalytic core, N-terminal domain"/>
    <property type="match status" value="1"/>
</dbReference>
<dbReference type="InterPro" id="IPR037068">
    <property type="entry name" value="DNA_primase_core_N_sf"/>
</dbReference>
<dbReference type="EMBL" id="FNRJ01000041">
    <property type="protein sequence ID" value="SEB19033.1"/>
    <property type="molecule type" value="Genomic_DNA"/>
</dbReference>
<sequence>MLIQGVSFRHAVELLRDGASSLVAENPVKQNTVPKLETPVTTGAADQAMLRQVIEYYHQTLKQEPEVQEYLAKRGLDDAELINHFKLGYANRTLGLRLPQKNRKAGNQIREQLQRIGLYRDTGRKHFNGSLVIPVMDENGVIREVYGRKLLDNLRKGTPKHTYLPGPHEGVFNVAGLANIEEVILCESLIDALTFWRWGFRHVTTSYGINGFTDELLHAFIDHKIKRVLIAYDRDEAGNKAAAEW</sequence>